<reference evidence="1 2" key="1">
    <citation type="submission" date="2024-11" db="EMBL/GenBank/DDBJ databases">
        <authorList>
            <person name="Heng Y.C."/>
            <person name="Lim A.C.H."/>
            <person name="Lee J.K.Y."/>
            <person name="Kittelmann S."/>
        </authorList>
    </citation>
    <scope>NUCLEOTIDE SEQUENCE [LARGE SCALE GENOMIC DNA]</scope>
    <source>
        <strain evidence="1 2">WILCCON 0114</strain>
    </source>
</reference>
<dbReference type="RefSeq" id="WP_406789465.1">
    <property type="nucleotide sequence ID" value="NZ_JBJIAA010000021.1"/>
</dbReference>
<protein>
    <submittedName>
        <fullName evidence="1">Uncharacterized protein</fullName>
    </submittedName>
</protein>
<comment type="caution">
    <text evidence="1">The sequence shown here is derived from an EMBL/GenBank/DDBJ whole genome shotgun (WGS) entry which is preliminary data.</text>
</comment>
<accession>A0ABW8TK05</accession>
<proteinExistence type="predicted"/>
<dbReference type="EMBL" id="JBJIAA010000021">
    <property type="protein sequence ID" value="MFL0252805.1"/>
    <property type="molecule type" value="Genomic_DNA"/>
</dbReference>
<evidence type="ECO:0000313" key="1">
    <source>
        <dbReference type="EMBL" id="MFL0252805.1"/>
    </source>
</evidence>
<evidence type="ECO:0000313" key="2">
    <source>
        <dbReference type="Proteomes" id="UP001623592"/>
    </source>
</evidence>
<organism evidence="1 2">
    <name type="scientific">Clostridium neuense</name>
    <dbReference type="NCBI Taxonomy" id="1728934"/>
    <lineage>
        <taxon>Bacteria</taxon>
        <taxon>Bacillati</taxon>
        <taxon>Bacillota</taxon>
        <taxon>Clostridia</taxon>
        <taxon>Eubacteriales</taxon>
        <taxon>Clostridiaceae</taxon>
        <taxon>Clostridium</taxon>
    </lineage>
</organism>
<gene>
    <name evidence="1" type="ORF">ACJDT4_20560</name>
</gene>
<dbReference type="Proteomes" id="UP001623592">
    <property type="component" value="Unassembled WGS sequence"/>
</dbReference>
<keyword evidence="2" id="KW-1185">Reference proteome</keyword>
<name>A0ABW8TK05_9CLOT</name>
<sequence>MADGNDAVITALGDGNLRLRCTIKNGSDKVKLISELEFEITGLGKANLYPYEFVSGGLYNASNCELTNGNERGVATLRDQTAMLVLRELTLESMALMR</sequence>